<protein>
    <submittedName>
        <fullName evidence="1">Uncharacterized protein</fullName>
    </submittedName>
</protein>
<proteinExistence type="predicted"/>
<dbReference type="Proteomes" id="UP000008068">
    <property type="component" value="Unassembled WGS sequence"/>
</dbReference>
<dbReference type="EMBL" id="GL379972">
    <property type="protein sequence ID" value="EGT39553.1"/>
    <property type="molecule type" value="Genomic_DNA"/>
</dbReference>
<name>G0NXH6_CAEBE</name>
<dbReference type="AlphaFoldDB" id="G0NXH6"/>
<dbReference type="HOGENOM" id="CLU_3279988_0_0_1"/>
<evidence type="ECO:0000313" key="2">
    <source>
        <dbReference type="Proteomes" id="UP000008068"/>
    </source>
</evidence>
<gene>
    <name evidence="1" type="ORF">CAEBREN_19261</name>
</gene>
<reference evidence="2" key="1">
    <citation type="submission" date="2011-07" db="EMBL/GenBank/DDBJ databases">
        <authorList>
            <consortium name="Caenorhabditis brenneri Sequencing and Analysis Consortium"/>
            <person name="Wilson R.K."/>
        </authorList>
    </citation>
    <scope>NUCLEOTIDE SEQUENCE [LARGE SCALE GENOMIC DNA]</scope>
    <source>
        <strain evidence="2">PB2801</strain>
    </source>
</reference>
<dbReference type="InParanoid" id="G0NXH6"/>
<organism evidence="2">
    <name type="scientific">Caenorhabditis brenneri</name>
    <name type="common">Nematode worm</name>
    <dbReference type="NCBI Taxonomy" id="135651"/>
    <lineage>
        <taxon>Eukaryota</taxon>
        <taxon>Metazoa</taxon>
        <taxon>Ecdysozoa</taxon>
        <taxon>Nematoda</taxon>
        <taxon>Chromadorea</taxon>
        <taxon>Rhabditida</taxon>
        <taxon>Rhabditina</taxon>
        <taxon>Rhabditomorpha</taxon>
        <taxon>Rhabditoidea</taxon>
        <taxon>Rhabditidae</taxon>
        <taxon>Peloderinae</taxon>
        <taxon>Caenorhabditis</taxon>
    </lineage>
</organism>
<accession>G0NXH6</accession>
<sequence>MEKKCSMEDLLSLASDDFFDMLTERLECFYEAFLLREKQST</sequence>
<keyword evidence="2" id="KW-1185">Reference proteome</keyword>
<evidence type="ECO:0000313" key="1">
    <source>
        <dbReference type="EMBL" id="EGT39553.1"/>
    </source>
</evidence>